<dbReference type="CDD" id="cd06170">
    <property type="entry name" value="LuxR_C_like"/>
    <property type="match status" value="1"/>
</dbReference>
<keyword evidence="1 3" id="KW-0597">Phosphoprotein</keyword>
<evidence type="ECO:0000256" key="1">
    <source>
        <dbReference type="ARBA" id="ARBA00022553"/>
    </source>
</evidence>
<evidence type="ECO:0000259" key="5">
    <source>
        <dbReference type="PROSITE" id="PS50110"/>
    </source>
</evidence>
<sequence length="215" mass="23848">MKTTVAIVDDHHLLAQALAGLVNRFDAYQVIFCAENGHDLLQQIPEKGVPDIILLDVNMPGMNGSETAGVIRDYYPSAQVLALSMFDDEQNVVTMMQNGARGYLLKGSRPDELLLALNEVRDRGSYNTTFVTERLLSRLNNPVAITKPKPTHGLNDRELTFVKHACSELTYVEIADRMCVSPRTVDGYREAVFEKLGVKSRQGLVMEAIRRGLAG</sequence>
<dbReference type="InterPro" id="IPR011006">
    <property type="entry name" value="CheY-like_superfamily"/>
</dbReference>
<organism evidence="6 7">
    <name type="scientific">Fibrella forsythiae</name>
    <dbReference type="NCBI Taxonomy" id="2817061"/>
    <lineage>
        <taxon>Bacteria</taxon>
        <taxon>Pseudomonadati</taxon>
        <taxon>Bacteroidota</taxon>
        <taxon>Cytophagia</taxon>
        <taxon>Cytophagales</taxon>
        <taxon>Spirosomataceae</taxon>
        <taxon>Fibrella</taxon>
    </lineage>
</organism>
<dbReference type="Pfam" id="PF00196">
    <property type="entry name" value="GerE"/>
    <property type="match status" value="1"/>
</dbReference>
<dbReference type="Gene3D" id="3.40.50.2300">
    <property type="match status" value="1"/>
</dbReference>
<keyword evidence="7" id="KW-1185">Reference proteome</keyword>
<evidence type="ECO:0000313" key="7">
    <source>
        <dbReference type="Proteomes" id="UP000664628"/>
    </source>
</evidence>
<proteinExistence type="predicted"/>
<dbReference type="PANTHER" id="PTHR43214">
    <property type="entry name" value="TWO-COMPONENT RESPONSE REGULATOR"/>
    <property type="match status" value="1"/>
</dbReference>
<dbReference type="SUPFAM" id="SSF52172">
    <property type="entry name" value="CheY-like"/>
    <property type="match status" value="1"/>
</dbReference>
<dbReference type="SMART" id="SM00421">
    <property type="entry name" value="HTH_LUXR"/>
    <property type="match status" value="1"/>
</dbReference>
<feature type="modified residue" description="4-aspartylphosphate" evidence="3">
    <location>
        <position position="56"/>
    </location>
</feature>
<name>A0ABS3JNK0_9BACT</name>
<feature type="domain" description="Response regulatory" evidence="5">
    <location>
        <begin position="4"/>
        <end position="121"/>
    </location>
</feature>
<dbReference type="Gene3D" id="1.10.10.10">
    <property type="entry name" value="Winged helix-like DNA-binding domain superfamily/Winged helix DNA-binding domain"/>
    <property type="match status" value="1"/>
</dbReference>
<dbReference type="InterPro" id="IPR001789">
    <property type="entry name" value="Sig_transdc_resp-reg_receiver"/>
</dbReference>
<dbReference type="EMBL" id="JAFMYW010000006">
    <property type="protein sequence ID" value="MBO0950986.1"/>
    <property type="molecule type" value="Genomic_DNA"/>
</dbReference>
<comment type="caution">
    <text evidence="6">The sequence shown here is derived from an EMBL/GenBank/DDBJ whole genome shotgun (WGS) entry which is preliminary data.</text>
</comment>
<dbReference type="Pfam" id="PF00072">
    <property type="entry name" value="Response_reg"/>
    <property type="match status" value="1"/>
</dbReference>
<dbReference type="InterPro" id="IPR000792">
    <property type="entry name" value="Tscrpt_reg_LuxR_C"/>
</dbReference>
<dbReference type="PROSITE" id="PS50110">
    <property type="entry name" value="RESPONSE_REGULATORY"/>
    <property type="match status" value="1"/>
</dbReference>
<dbReference type="InterPro" id="IPR039420">
    <property type="entry name" value="WalR-like"/>
</dbReference>
<dbReference type="InterPro" id="IPR036388">
    <property type="entry name" value="WH-like_DNA-bd_sf"/>
</dbReference>
<dbReference type="PROSITE" id="PS50043">
    <property type="entry name" value="HTH_LUXR_2"/>
    <property type="match status" value="1"/>
</dbReference>
<feature type="domain" description="HTH luxR-type" evidence="4">
    <location>
        <begin position="147"/>
        <end position="212"/>
    </location>
</feature>
<evidence type="ECO:0000313" key="6">
    <source>
        <dbReference type="EMBL" id="MBO0950986.1"/>
    </source>
</evidence>
<dbReference type="InterPro" id="IPR016032">
    <property type="entry name" value="Sig_transdc_resp-reg_C-effctor"/>
</dbReference>
<dbReference type="InterPro" id="IPR058245">
    <property type="entry name" value="NreC/VraR/RcsB-like_REC"/>
</dbReference>
<dbReference type="PANTHER" id="PTHR43214:SF43">
    <property type="entry name" value="TWO-COMPONENT RESPONSE REGULATOR"/>
    <property type="match status" value="1"/>
</dbReference>
<protein>
    <submittedName>
        <fullName evidence="6">Response regulator transcription factor</fullName>
    </submittedName>
</protein>
<dbReference type="Proteomes" id="UP000664628">
    <property type="component" value="Unassembled WGS sequence"/>
</dbReference>
<accession>A0ABS3JNK0</accession>
<keyword evidence="2" id="KW-0238">DNA-binding</keyword>
<dbReference type="SMART" id="SM00448">
    <property type="entry name" value="REC"/>
    <property type="match status" value="1"/>
</dbReference>
<evidence type="ECO:0000256" key="2">
    <source>
        <dbReference type="ARBA" id="ARBA00023125"/>
    </source>
</evidence>
<dbReference type="CDD" id="cd17535">
    <property type="entry name" value="REC_NarL-like"/>
    <property type="match status" value="1"/>
</dbReference>
<dbReference type="RefSeq" id="WP_207330923.1">
    <property type="nucleotide sequence ID" value="NZ_JAFMYW010000006.1"/>
</dbReference>
<evidence type="ECO:0000259" key="4">
    <source>
        <dbReference type="PROSITE" id="PS50043"/>
    </source>
</evidence>
<gene>
    <name evidence="6" type="ORF">J2I46_20535</name>
</gene>
<reference evidence="6 7" key="1">
    <citation type="submission" date="2021-03" db="EMBL/GenBank/DDBJ databases">
        <title>Fibrella sp. HMF5405 genome sequencing and assembly.</title>
        <authorList>
            <person name="Kang H."/>
            <person name="Kim H."/>
            <person name="Bae S."/>
            <person name="Joh K."/>
        </authorList>
    </citation>
    <scope>NUCLEOTIDE SEQUENCE [LARGE SCALE GENOMIC DNA]</scope>
    <source>
        <strain evidence="6 7">HMF5405</strain>
    </source>
</reference>
<evidence type="ECO:0000256" key="3">
    <source>
        <dbReference type="PROSITE-ProRule" id="PRU00169"/>
    </source>
</evidence>
<dbReference type="SUPFAM" id="SSF46894">
    <property type="entry name" value="C-terminal effector domain of the bipartite response regulators"/>
    <property type="match status" value="1"/>
</dbReference>